<dbReference type="Proteomes" id="UP000664654">
    <property type="component" value="Unassembled WGS sequence"/>
</dbReference>
<dbReference type="EMBL" id="JAFKCV010000001">
    <property type="protein sequence ID" value="MBN7823594.1"/>
    <property type="molecule type" value="Genomic_DNA"/>
</dbReference>
<organism evidence="1 2">
    <name type="scientific">Bowmanella dokdonensis</name>
    <dbReference type="NCBI Taxonomy" id="751969"/>
    <lineage>
        <taxon>Bacteria</taxon>
        <taxon>Pseudomonadati</taxon>
        <taxon>Pseudomonadota</taxon>
        <taxon>Gammaproteobacteria</taxon>
        <taxon>Alteromonadales</taxon>
        <taxon>Alteromonadaceae</taxon>
        <taxon>Bowmanella</taxon>
    </lineage>
</organism>
<keyword evidence="2" id="KW-1185">Reference proteome</keyword>
<evidence type="ECO:0000313" key="2">
    <source>
        <dbReference type="Proteomes" id="UP000664654"/>
    </source>
</evidence>
<comment type="caution">
    <text evidence="1">The sequence shown here is derived from an EMBL/GenBank/DDBJ whole genome shotgun (WGS) entry which is preliminary data.</text>
</comment>
<name>A0A939DIZ5_9ALTE</name>
<dbReference type="AlphaFoldDB" id="A0A939DIZ5"/>
<gene>
    <name evidence="1" type="ORF">J0A66_00020</name>
</gene>
<sequence>MLTACASDPQQKYASLENLSDSERNEALKGCFDYDLSKTERQDCLLRYAPPEVGYKCERIQVSGTRFSERVCSTTNKRDWESAYAKETLSKIQRNSKSY</sequence>
<protein>
    <submittedName>
        <fullName evidence="1">Uncharacterized protein</fullName>
    </submittedName>
</protein>
<proteinExistence type="predicted"/>
<dbReference type="RefSeq" id="WP_206571721.1">
    <property type="nucleotide sequence ID" value="NZ_JAFKCV010000001.1"/>
</dbReference>
<evidence type="ECO:0000313" key="1">
    <source>
        <dbReference type="EMBL" id="MBN7823594.1"/>
    </source>
</evidence>
<accession>A0A939DIZ5</accession>
<reference evidence="1" key="1">
    <citation type="submission" date="2021-03" db="EMBL/GenBank/DDBJ databases">
        <title>novel species isolated from a fishpond in China.</title>
        <authorList>
            <person name="Lu H."/>
            <person name="Cai Z."/>
        </authorList>
    </citation>
    <scope>NUCLEOTIDE SEQUENCE</scope>
    <source>
        <strain evidence="1">JCM 30855</strain>
    </source>
</reference>